<name>A0A0R3U0N1_RODNA</name>
<dbReference type="OrthoDB" id="4869960at2759"/>
<dbReference type="Gene3D" id="3.30.420.10">
    <property type="entry name" value="Ribonuclease H-like superfamily/Ribonuclease H"/>
    <property type="match status" value="1"/>
</dbReference>
<keyword evidence="2" id="KW-1185">Reference proteome</keyword>
<dbReference type="SUPFAM" id="SSF53098">
    <property type="entry name" value="Ribonuclease H-like"/>
    <property type="match status" value="1"/>
</dbReference>
<dbReference type="Proteomes" id="UP000278807">
    <property type="component" value="Unassembled WGS sequence"/>
</dbReference>
<reference evidence="1 2" key="2">
    <citation type="submission" date="2018-11" db="EMBL/GenBank/DDBJ databases">
        <authorList>
            <consortium name="Pathogen Informatics"/>
        </authorList>
    </citation>
    <scope>NUCLEOTIDE SEQUENCE [LARGE SCALE GENOMIC DNA]</scope>
</reference>
<evidence type="ECO:0000313" key="3">
    <source>
        <dbReference type="WBParaSite" id="HNAJ_0001368001-mRNA-1"/>
    </source>
</evidence>
<proteinExistence type="predicted"/>
<accession>A0A0R3U0N1</accession>
<organism evidence="3">
    <name type="scientific">Rodentolepis nana</name>
    <name type="common">Dwarf tapeworm</name>
    <name type="synonym">Hymenolepis nana</name>
    <dbReference type="NCBI Taxonomy" id="102285"/>
    <lineage>
        <taxon>Eukaryota</taxon>
        <taxon>Metazoa</taxon>
        <taxon>Spiralia</taxon>
        <taxon>Lophotrochozoa</taxon>
        <taxon>Platyhelminthes</taxon>
        <taxon>Cestoda</taxon>
        <taxon>Eucestoda</taxon>
        <taxon>Cyclophyllidea</taxon>
        <taxon>Hymenolepididae</taxon>
        <taxon>Rodentolepis</taxon>
    </lineage>
</organism>
<reference evidence="3" key="1">
    <citation type="submission" date="2017-02" db="UniProtKB">
        <authorList>
            <consortium name="WormBaseParasite"/>
        </authorList>
    </citation>
    <scope>IDENTIFICATION</scope>
</reference>
<dbReference type="WBParaSite" id="HNAJ_0001368001-mRNA-1">
    <property type="protein sequence ID" value="HNAJ_0001368001-mRNA-1"/>
    <property type="gene ID" value="HNAJ_0001368001"/>
</dbReference>
<evidence type="ECO:0000313" key="2">
    <source>
        <dbReference type="Proteomes" id="UP000278807"/>
    </source>
</evidence>
<gene>
    <name evidence="1" type="ORF">HNAJ_LOCUS13654</name>
</gene>
<protein>
    <submittedName>
        <fullName evidence="3">RNase H domain-containing protein</fullName>
    </submittedName>
</protein>
<evidence type="ECO:0000313" key="1">
    <source>
        <dbReference type="EMBL" id="VDO16618.1"/>
    </source>
</evidence>
<dbReference type="InterPro" id="IPR012337">
    <property type="entry name" value="RNaseH-like_sf"/>
</dbReference>
<dbReference type="GO" id="GO:0003676">
    <property type="term" value="F:nucleic acid binding"/>
    <property type="evidence" value="ECO:0007669"/>
    <property type="project" value="InterPro"/>
</dbReference>
<sequence>MTNQKASLPMNPLADPNVVCCTQLLDFFRKSYTRPKQMRSLALETIYVNSPADQWLQVFTDGSYIENQANIDAGVFSELSSFYAAAGHNRPAFKGEIETIGIALCQLCCLDTQFTKAVILSDSQSAINSIGNREPPKTAEIKECHELADTLAKKVTTILQCMDRPMSFHTMKALIGREFETSRCNELKARTKEKQWTVALSDIADWPRIEAVAEFRLRTGHDCLAKHLHRLGVYTQPTCPLCNLQEEMEKTHLIRCPALKTSTESQRYWEARRQLMNCY</sequence>
<dbReference type="EMBL" id="UZAE01015801">
    <property type="protein sequence ID" value="VDO16618.1"/>
    <property type="molecule type" value="Genomic_DNA"/>
</dbReference>
<dbReference type="InterPro" id="IPR036397">
    <property type="entry name" value="RNaseH_sf"/>
</dbReference>
<dbReference type="AlphaFoldDB" id="A0A0R3U0N1"/>